<dbReference type="InterPro" id="IPR016169">
    <property type="entry name" value="FAD-bd_PCMH_sub2"/>
</dbReference>
<dbReference type="InterPro" id="IPR046342">
    <property type="entry name" value="CBS_dom_sf"/>
</dbReference>
<dbReference type="EMBL" id="BLJE01000001">
    <property type="protein sequence ID" value="GFE63081.1"/>
    <property type="molecule type" value="Genomic_DNA"/>
</dbReference>
<evidence type="ECO:0000256" key="4">
    <source>
        <dbReference type="PROSITE-ProRule" id="PRU00703"/>
    </source>
</evidence>
<protein>
    <submittedName>
        <fullName evidence="7">Conjugation transfer protein</fullName>
    </submittedName>
</protein>
<dbReference type="InterPro" id="IPR036318">
    <property type="entry name" value="FAD-bd_PCMH-like_sf"/>
</dbReference>
<evidence type="ECO:0000256" key="1">
    <source>
        <dbReference type="ARBA" id="ARBA00006446"/>
    </source>
</evidence>
<keyword evidence="8" id="KW-1185">Reference proteome</keyword>
<dbReference type="SMART" id="SM01091">
    <property type="entry name" value="CorC_HlyC"/>
    <property type="match status" value="1"/>
</dbReference>
<dbReference type="InterPro" id="IPR005170">
    <property type="entry name" value="Transptr-assoc_dom"/>
</dbReference>
<dbReference type="SMART" id="SM00116">
    <property type="entry name" value="CBS"/>
    <property type="match status" value="2"/>
</dbReference>
<evidence type="ECO:0000256" key="5">
    <source>
        <dbReference type="SAM" id="MobiDB-lite"/>
    </source>
</evidence>
<dbReference type="PROSITE" id="PS51371">
    <property type="entry name" value="CBS"/>
    <property type="match status" value="2"/>
</dbReference>
<feature type="domain" description="CBS" evidence="6">
    <location>
        <begin position="142"/>
        <end position="199"/>
    </location>
</feature>
<proteinExistence type="inferred from homology"/>
<dbReference type="RefSeq" id="WP_159804064.1">
    <property type="nucleotide sequence ID" value="NZ_BLJE01000001.1"/>
</dbReference>
<evidence type="ECO:0000256" key="2">
    <source>
        <dbReference type="ARBA" id="ARBA00022737"/>
    </source>
</evidence>
<evidence type="ECO:0000256" key="3">
    <source>
        <dbReference type="ARBA" id="ARBA00023122"/>
    </source>
</evidence>
<dbReference type="GO" id="GO:0050660">
    <property type="term" value="F:flavin adenine dinucleotide binding"/>
    <property type="evidence" value="ECO:0007669"/>
    <property type="project" value="InterPro"/>
</dbReference>
<dbReference type="AlphaFoldDB" id="A0A6N6JA01"/>
<dbReference type="InterPro" id="IPR000644">
    <property type="entry name" value="CBS_dom"/>
</dbReference>
<comment type="similarity">
    <text evidence="1">Belongs to the UPF0053 family. Hemolysin C subfamily.</text>
</comment>
<dbReference type="FunFam" id="3.10.580.10:FF:000002">
    <property type="entry name" value="Magnesium/cobalt efflux protein CorC"/>
    <property type="match status" value="1"/>
</dbReference>
<evidence type="ECO:0000313" key="8">
    <source>
        <dbReference type="Proteomes" id="UP000436822"/>
    </source>
</evidence>
<dbReference type="SUPFAM" id="SSF54631">
    <property type="entry name" value="CBS-domain pair"/>
    <property type="match status" value="1"/>
</dbReference>
<dbReference type="GO" id="GO:0005886">
    <property type="term" value="C:plasma membrane"/>
    <property type="evidence" value="ECO:0007669"/>
    <property type="project" value="TreeGrafter"/>
</dbReference>
<keyword evidence="3 4" id="KW-0129">CBS domain</keyword>
<dbReference type="OrthoDB" id="9797674at2"/>
<accession>A0A6N6JA01</accession>
<sequence length="297" mass="32510">MGEENDGSSIAAQSAQDKKSPDTQAPDGVFKRLLATLMGTTSEARKGASDDVNGVAVPKKIGLGNLDVKRVEDVATPRAEIISVPVTIELDELVKVFRESGLTRLPLFEETLDTPVGMIHLKDLSLKHGFNGQKSDFTLRDMARPVLFVPPSMPIGVLLQKMQSERTHMALVIDEYGGVDGLVTIEDLIEQVLGEIEDEHDVDEDALWLQERAGSYLVQARAPLADFEEQSGIRLSDDEMDEEVDTLGGLVFMLSGRVPTRGEVVKHPSGAEFEIVDADPRRIKRLRVLLPSEGGRT</sequence>
<organism evidence="7 8">
    <name type="scientific">Litoreibacter roseus</name>
    <dbReference type="NCBI Taxonomy" id="2601869"/>
    <lineage>
        <taxon>Bacteria</taxon>
        <taxon>Pseudomonadati</taxon>
        <taxon>Pseudomonadota</taxon>
        <taxon>Alphaproteobacteria</taxon>
        <taxon>Rhodobacterales</taxon>
        <taxon>Roseobacteraceae</taxon>
        <taxon>Litoreibacter</taxon>
    </lineage>
</organism>
<evidence type="ECO:0000313" key="7">
    <source>
        <dbReference type="EMBL" id="GFE63081.1"/>
    </source>
</evidence>
<keyword evidence="2" id="KW-0677">Repeat</keyword>
<reference evidence="7 8" key="1">
    <citation type="submission" date="2019-12" db="EMBL/GenBank/DDBJ databases">
        <title>Litoreibacter badius sp. nov., a novel bacteriochlorophyll a-containing bacterium in the genus Litoreibacter.</title>
        <authorList>
            <person name="Kanamuro M."/>
            <person name="Takabe Y."/>
            <person name="Mori K."/>
            <person name="Takaichi S."/>
            <person name="Hanada S."/>
        </authorList>
    </citation>
    <scope>NUCLEOTIDE SEQUENCE [LARGE SCALE GENOMIC DNA]</scope>
    <source>
        <strain evidence="7 8">K6</strain>
    </source>
</reference>
<dbReference type="Pfam" id="PF00571">
    <property type="entry name" value="CBS"/>
    <property type="match status" value="2"/>
</dbReference>
<name>A0A6N6JA01_9RHOB</name>
<dbReference type="CDD" id="cd04590">
    <property type="entry name" value="CBS_pair_CorC_HlyC_assoc"/>
    <property type="match status" value="1"/>
</dbReference>
<dbReference type="InterPro" id="IPR044751">
    <property type="entry name" value="Ion_transp-like_CBS"/>
</dbReference>
<gene>
    <name evidence="7" type="ORF">KIN_01550</name>
</gene>
<dbReference type="SUPFAM" id="SSF56176">
    <property type="entry name" value="FAD-binding/transporter-associated domain-like"/>
    <property type="match status" value="1"/>
</dbReference>
<feature type="domain" description="CBS" evidence="6">
    <location>
        <begin position="75"/>
        <end position="135"/>
    </location>
</feature>
<dbReference type="Pfam" id="PF03471">
    <property type="entry name" value="CorC_HlyC"/>
    <property type="match status" value="1"/>
</dbReference>
<dbReference type="Gene3D" id="3.30.465.10">
    <property type="match status" value="1"/>
</dbReference>
<dbReference type="Gene3D" id="3.10.580.10">
    <property type="entry name" value="CBS-domain"/>
    <property type="match status" value="1"/>
</dbReference>
<evidence type="ECO:0000259" key="6">
    <source>
        <dbReference type="PROSITE" id="PS51371"/>
    </source>
</evidence>
<comment type="caution">
    <text evidence="7">The sequence shown here is derived from an EMBL/GenBank/DDBJ whole genome shotgun (WGS) entry which is preliminary data.</text>
</comment>
<dbReference type="Proteomes" id="UP000436822">
    <property type="component" value="Unassembled WGS sequence"/>
</dbReference>
<dbReference type="PANTHER" id="PTHR22777:SF27">
    <property type="entry name" value="MAGNESIUM AND COBALT EFFLUX PROTEIN CORC"/>
    <property type="match status" value="1"/>
</dbReference>
<dbReference type="PANTHER" id="PTHR22777">
    <property type="entry name" value="HEMOLYSIN-RELATED"/>
    <property type="match status" value="1"/>
</dbReference>
<feature type="region of interest" description="Disordered" evidence="5">
    <location>
        <begin position="1"/>
        <end position="26"/>
    </location>
</feature>